<proteinExistence type="predicted"/>
<gene>
    <name evidence="2" type="ORF">NCTC8849_03954</name>
</gene>
<evidence type="ECO:0000259" key="1">
    <source>
        <dbReference type="Pfam" id="PF03135"/>
    </source>
</evidence>
<dbReference type="InterPro" id="IPR018145">
    <property type="entry name" value="CagE_TrbE_VirB_cntrl_dom"/>
</dbReference>
<organism evidence="2 3">
    <name type="scientific">Klebsiella pneumoniae</name>
    <dbReference type="NCBI Taxonomy" id="573"/>
    <lineage>
        <taxon>Bacteria</taxon>
        <taxon>Pseudomonadati</taxon>
        <taxon>Pseudomonadota</taxon>
        <taxon>Gammaproteobacteria</taxon>
        <taxon>Enterobacterales</taxon>
        <taxon>Enterobacteriaceae</taxon>
        <taxon>Klebsiella/Raoultella group</taxon>
        <taxon>Klebsiella</taxon>
        <taxon>Klebsiella pneumoniae complex</taxon>
    </lineage>
</organism>
<reference evidence="2 3" key="1">
    <citation type="submission" date="2018-06" db="EMBL/GenBank/DDBJ databases">
        <authorList>
            <consortium name="Pathogen Informatics"/>
            <person name="Doyle S."/>
        </authorList>
    </citation>
    <scope>NUCLEOTIDE SEQUENCE [LARGE SCALE GENOMIC DNA]</scope>
    <source>
        <strain evidence="2 3">NCTC8849</strain>
    </source>
</reference>
<dbReference type="GO" id="GO:0005524">
    <property type="term" value="F:ATP binding"/>
    <property type="evidence" value="ECO:0007669"/>
    <property type="project" value="InterPro"/>
</dbReference>
<protein>
    <submittedName>
        <fullName evidence="2">ATPase</fullName>
    </submittedName>
</protein>
<accession>A0A377WNF8</accession>
<dbReference type="AlphaFoldDB" id="A0A377WNF8"/>
<name>A0A377WNF8_KLEPN</name>
<dbReference type="Proteomes" id="UP000254799">
    <property type="component" value="Unassembled WGS sequence"/>
</dbReference>
<evidence type="ECO:0000313" key="3">
    <source>
        <dbReference type="Proteomes" id="UP000254799"/>
    </source>
</evidence>
<evidence type="ECO:0000313" key="2">
    <source>
        <dbReference type="EMBL" id="STT55345.1"/>
    </source>
</evidence>
<sequence>MPVTFYIHNDRNTFTDNLHKDSGNPYADEVSRLYYASVGLFRRNRLFLTVCYRPFVSLEKAETQTDERQPETKGAGRCFAEMLEIKSTLDTALSRYGARPLGTFTEGNAVFSSQLAFYEYLLTHQWRKVRVTRTPAYDVMGAAALFFSAESGQINHANGTQYFRGLEVKEFSEETAHGDDGLPSLRPLRLRDHAVLYLHVTRGSEESH</sequence>
<dbReference type="EMBL" id="UGLC01000002">
    <property type="protein sequence ID" value="STT55345.1"/>
    <property type="molecule type" value="Genomic_DNA"/>
</dbReference>
<feature type="domain" description="CagE TrbE VirB component of type IV transporter system central" evidence="1">
    <location>
        <begin position="101"/>
        <end position="176"/>
    </location>
</feature>
<dbReference type="Pfam" id="PF03135">
    <property type="entry name" value="CagE_TrbE_VirB"/>
    <property type="match status" value="1"/>
</dbReference>